<evidence type="ECO:0000256" key="6">
    <source>
        <dbReference type="ARBA" id="ARBA00023306"/>
    </source>
</evidence>
<dbReference type="InterPro" id="IPR004101">
    <property type="entry name" value="Mur_ligase_C"/>
</dbReference>
<dbReference type="GO" id="GO:0005737">
    <property type="term" value="C:cytoplasm"/>
    <property type="evidence" value="ECO:0007669"/>
    <property type="project" value="UniProtKB-SubCell"/>
</dbReference>
<keyword evidence="4 8" id="KW-0133">Cell shape</keyword>
<evidence type="ECO:0000313" key="14">
    <source>
        <dbReference type="Proteomes" id="UP000294545"/>
    </source>
</evidence>
<protein>
    <recommendedName>
        <fullName evidence="8">UDP-N-acetylmuramyl-tripeptide synthetase</fullName>
        <ecNumber evidence="8">6.3.2.-</ecNumber>
    </recommendedName>
    <alternativeName>
        <fullName evidence="8">UDP-MurNAc-tripeptide synthetase</fullName>
    </alternativeName>
</protein>
<dbReference type="SUPFAM" id="SSF53623">
    <property type="entry name" value="MurD-like peptide ligases, catalytic domain"/>
    <property type="match status" value="1"/>
</dbReference>
<keyword evidence="14" id="KW-1185">Reference proteome</keyword>
<feature type="domain" description="Mur ligase N-terminal catalytic" evidence="10">
    <location>
        <begin position="23"/>
        <end position="96"/>
    </location>
</feature>
<dbReference type="PANTHER" id="PTHR23135:SF4">
    <property type="entry name" value="UDP-N-ACETYLMURAMOYL-L-ALANYL-D-GLUTAMATE--2,6-DIAMINOPIMELATE LIGASE MURE HOMOLOG, CHLOROPLASTIC"/>
    <property type="match status" value="1"/>
</dbReference>
<keyword evidence="7 8" id="KW-0961">Cell wall biogenesis/degradation</keyword>
<dbReference type="Gene3D" id="3.40.1390.10">
    <property type="entry name" value="MurE/MurF, N-terminal domain"/>
    <property type="match status" value="1"/>
</dbReference>
<dbReference type="InterPro" id="IPR035911">
    <property type="entry name" value="MurE/MurF_N"/>
</dbReference>
<feature type="domain" description="Mur ligase central" evidence="12">
    <location>
        <begin position="109"/>
        <end position="309"/>
    </location>
</feature>
<dbReference type="GO" id="GO:0000287">
    <property type="term" value="F:magnesium ion binding"/>
    <property type="evidence" value="ECO:0007669"/>
    <property type="project" value="UniProtKB-UniRule"/>
</dbReference>
<dbReference type="AlphaFoldDB" id="A0A4R1ML03"/>
<dbReference type="InterPro" id="IPR036565">
    <property type="entry name" value="Mur-like_cat_sf"/>
</dbReference>
<evidence type="ECO:0000256" key="7">
    <source>
        <dbReference type="ARBA" id="ARBA00023316"/>
    </source>
</evidence>
<evidence type="ECO:0000256" key="2">
    <source>
        <dbReference type="ARBA" id="ARBA00005898"/>
    </source>
</evidence>
<dbReference type="NCBIfam" id="NF001126">
    <property type="entry name" value="PRK00139.1-4"/>
    <property type="match status" value="1"/>
</dbReference>
<organism evidence="13 14">
    <name type="scientific">Natranaerovirga hydrolytica</name>
    <dbReference type="NCBI Taxonomy" id="680378"/>
    <lineage>
        <taxon>Bacteria</taxon>
        <taxon>Bacillati</taxon>
        <taxon>Bacillota</taxon>
        <taxon>Clostridia</taxon>
        <taxon>Lachnospirales</taxon>
        <taxon>Natranaerovirgaceae</taxon>
        <taxon>Natranaerovirga</taxon>
    </lineage>
</organism>
<feature type="binding site" evidence="8">
    <location>
        <begin position="110"/>
        <end position="116"/>
    </location>
    <ligand>
        <name>ATP</name>
        <dbReference type="ChEBI" id="CHEBI:30616"/>
    </ligand>
</feature>
<dbReference type="EMBL" id="SMGQ01000012">
    <property type="protein sequence ID" value="TCK93175.1"/>
    <property type="molecule type" value="Genomic_DNA"/>
</dbReference>
<gene>
    <name evidence="8" type="primary">murE</name>
    <name evidence="13" type="ORF">EDC19_1363</name>
</gene>
<dbReference type="SUPFAM" id="SSF63418">
    <property type="entry name" value="MurE/MurF N-terminal domain"/>
    <property type="match status" value="1"/>
</dbReference>
<evidence type="ECO:0000256" key="8">
    <source>
        <dbReference type="HAMAP-Rule" id="MF_00208"/>
    </source>
</evidence>
<accession>A0A4R1ML03</accession>
<evidence type="ECO:0000259" key="12">
    <source>
        <dbReference type="Pfam" id="PF08245"/>
    </source>
</evidence>
<comment type="subcellular location">
    <subcellularLocation>
        <location evidence="8 9">Cytoplasm</location>
    </subcellularLocation>
</comment>
<evidence type="ECO:0000256" key="3">
    <source>
        <dbReference type="ARBA" id="ARBA00022618"/>
    </source>
</evidence>
<dbReference type="RefSeq" id="WP_132282091.1">
    <property type="nucleotide sequence ID" value="NZ_SMGQ01000012.1"/>
</dbReference>
<dbReference type="Proteomes" id="UP000294545">
    <property type="component" value="Unassembled WGS sequence"/>
</dbReference>
<dbReference type="GO" id="GO:0009252">
    <property type="term" value="P:peptidoglycan biosynthetic process"/>
    <property type="evidence" value="ECO:0007669"/>
    <property type="project" value="UniProtKB-UniRule"/>
</dbReference>
<dbReference type="GO" id="GO:0071555">
    <property type="term" value="P:cell wall organization"/>
    <property type="evidence" value="ECO:0007669"/>
    <property type="project" value="UniProtKB-KW"/>
</dbReference>
<keyword evidence="8" id="KW-0067">ATP-binding</keyword>
<dbReference type="GO" id="GO:0005524">
    <property type="term" value="F:ATP binding"/>
    <property type="evidence" value="ECO:0007669"/>
    <property type="project" value="UniProtKB-UniRule"/>
</dbReference>
<feature type="binding site" evidence="8">
    <location>
        <position position="187"/>
    </location>
    <ligand>
        <name>UDP-N-acetyl-alpha-D-muramoyl-L-alanyl-D-glutamate</name>
        <dbReference type="ChEBI" id="CHEBI:83900"/>
    </ligand>
</feature>
<dbReference type="Pfam" id="PF01225">
    <property type="entry name" value="Mur_ligase"/>
    <property type="match status" value="1"/>
</dbReference>
<dbReference type="OrthoDB" id="9800958at2"/>
<dbReference type="Pfam" id="PF08245">
    <property type="entry name" value="Mur_ligase_M"/>
    <property type="match status" value="1"/>
</dbReference>
<dbReference type="Gene3D" id="3.90.190.20">
    <property type="entry name" value="Mur ligase, C-terminal domain"/>
    <property type="match status" value="1"/>
</dbReference>
<reference evidence="13 14" key="1">
    <citation type="submission" date="2019-03" db="EMBL/GenBank/DDBJ databases">
        <title>Genomic Encyclopedia of Type Strains, Phase IV (KMG-IV): sequencing the most valuable type-strain genomes for metagenomic binning, comparative biology and taxonomic classification.</title>
        <authorList>
            <person name="Goeker M."/>
        </authorList>
    </citation>
    <scope>NUCLEOTIDE SEQUENCE [LARGE SCALE GENOMIC DNA]</scope>
    <source>
        <strain evidence="13 14">DSM 24176</strain>
    </source>
</reference>
<dbReference type="Gene3D" id="3.40.1190.10">
    <property type="entry name" value="Mur-like, catalytic domain"/>
    <property type="match status" value="1"/>
</dbReference>
<keyword evidence="8" id="KW-0547">Nucleotide-binding</keyword>
<sequence length="495" mass="55697">MVLKQLLNGIDYTILKGNKETVINKIEFNSNSIEDNDVFVAIQGFKVDGHNWIENAILNGASTIIVEKQIEIKEDVTVIKVNHTRMTLAQLASNYYDNPTHKIHLVGLTGTNGKTSTTYFLKAIYDYINKPIGVIGTIGNIVGEESRESKNTTPESLQVNGVIQEMINQHINHCVMEVSSHALALHRVEGCDFNIGLFTNLSEDHLELHKNMEEYFNAKAKLFEMTTDYNIINCDDVYGQKLIKKIKNSSAKLITYGLEKDADIKATNIICGEGYTHYTVMTPKGKTNITIQLPGIINVYNSLAAIACAYCSGISLQYIKAGIQSLEKIKGRFEVIHKEDDYKVIIDFAHTEDGLKKALETIRPFVKGRLILVFGVYAPEGEEGNQKRRLMSKVAAENADIAIATSDNPKELDPMFIINQMAHYLQEFGAQYKSILDRKEAIEYAINMCTKEDVVLLTGKGHESYQIIGNKEIPFDEKEIVKEIIDKIKNKKKQY</sequence>
<dbReference type="NCBIfam" id="TIGR01085">
    <property type="entry name" value="murE"/>
    <property type="match status" value="1"/>
</dbReference>
<keyword evidence="8" id="KW-0460">Magnesium</keyword>
<comment type="pathway">
    <text evidence="1 8 9">Cell wall biogenesis; peptidoglycan biosynthesis.</text>
</comment>
<dbReference type="Pfam" id="PF02875">
    <property type="entry name" value="Mur_ligase_C"/>
    <property type="match status" value="1"/>
</dbReference>
<dbReference type="InterPro" id="IPR036615">
    <property type="entry name" value="Mur_ligase_C_dom_sf"/>
</dbReference>
<evidence type="ECO:0000313" key="13">
    <source>
        <dbReference type="EMBL" id="TCK93175.1"/>
    </source>
</evidence>
<dbReference type="InterPro" id="IPR005761">
    <property type="entry name" value="UDP-N-AcMur-Glu-dNH2Pim_ligase"/>
</dbReference>
<dbReference type="GO" id="GO:0051301">
    <property type="term" value="P:cell division"/>
    <property type="evidence" value="ECO:0007669"/>
    <property type="project" value="UniProtKB-KW"/>
</dbReference>
<name>A0A4R1ML03_9FIRM</name>
<dbReference type="EC" id="6.3.2.-" evidence="8"/>
<feature type="binding site" evidence="8">
    <location>
        <position position="151"/>
    </location>
    <ligand>
        <name>UDP-N-acetyl-alpha-D-muramoyl-L-alanyl-D-glutamate</name>
        <dbReference type="ChEBI" id="CHEBI:83900"/>
    </ligand>
</feature>
<evidence type="ECO:0000259" key="10">
    <source>
        <dbReference type="Pfam" id="PF01225"/>
    </source>
</evidence>
<feature type="domain" description="Mur ligase C-terminal" evidence="11">
    <location>
        <begin position="331"/>
        <end position="461"/>
    </location>
</feature>
<dbReference type="GO" id="GO:0016881">
    <property type="term" value="F:acid-amino acid ligase activity"/>
    <property type="evidence" value="ECO:0007669"/>
    <property type="project" value="UniProtKB-UniRule"/>
</dbReference>
<dbReference type="UniPathway" id="UPA00219"/>
<evidence type="ECO:0000256" key="1">
    <source>
        <dbReference type="ARBA" id="ARBA00004752"/>
    </source>
</evidence>
<comment type="caution">
    <text evidence="8">Lacks conserved residue(s) required for the propagation of feature annotation.</text>
</comment>
<keyword evidence="6 8" id="KW-0131">Cell cycle</keyword>
<keyword evidence="5 8" id="KW-0573">Peptidoglycan synthesis</keyword>
<comment type="function">
    <text evidence="8">Catalyzes the addition of an amino acid to the nucleotide precursor UDP-N-acetylmuramoyl-L-alanyl-D-glutamate (UMAG) in the biosynthesis of bacterial cell-wall peptidoglycan.</text>
</comment>
<evidence type="ECO:0000256" key="4">
    <source>
        <dbReference type="ARBA" id="ARBA00022960"/>
    </source>
</evidence>
<comment type="similarity">
    <text evidence="2 8">Belongs to the MurCDEF family. MurE subfamily.</text>
</comment>
<feature type="binding site" evidence="8">
    <location>
        <begin position="152"/>
        <end position="153"/>
    </location>
    <ligand>
        <name>UDP-N-acetyl-alpha-D-muramoyl-L-alanyl-D-glutamate</name>
        <dbReference type="ChEBI" id="CHEBI:83900"/>
    </ligand>
</feature>
<comment type="cofactor">
    <cofactor evidence="8">
        <name>Mg(2+)</name>
        <dbReference type="ChEBI" id="CHEBI:18420"/>
    </cofactor>
</comment>
<feature type="binding site" evidence="8">
    <location>
        <position position="179"/>
    </location>
    <ligand>
        <name>UDP-N-acetyl-alpha-D-muramoyl-L-alanyl-D-glutamate</name>
        <dbReference type="ChEBI" id="CHEBI:83900"/>
    </ligand>
</feature>
<dbReference type="PANTHER" id="PTHR23135">
    <property type="entry name" value="MUR LIGASE FAMILY MEMBER"/>
    <property type="match status" value="1"/>
</dbReference>
<feature type="binding site" evidence="8">
    <location>
        <position position="30"/>
    </location>
    <ligand>
        <name>UDP-N-acetyl-alpha-D-muramoyl-L-alanyl-D-glutamate</name>
        <dbReference type="ChEBI" id="CHEBI:83900"/>
    </ligand>
</feature>
<dbReference type="InterPro" id="IPR000713">
    <property type="entry name" value="Mur_ligase_N"/>
</dbReference>
<evidence type="ECO:0000256" key="5">
    <source>
        <dbReference type="ARBA" id="ARBA00022984"/>
    </source>
</evidence>
<keyword evidence="8 13" id="KW-0436">Ligase</keyword>
<dbReference type="GO" id="GO:0008360">
    <property type="term" value="P:regulation of cell shape"/>
    <property type="evidence" value="ECO:0007669"/>
    <property type="project" value="UniProtKB-KW"/>
</dbReference>
<evidence type="ECO:0000259" key="11">
    <source>
        <dbReference type="Pfam" id="PF02875"/>
    </source>
</evidence>
<dbReference type="InterPro" id="IPR013221">
    <property type="entry name" value="Mur_ligase_cen"/>
</dbReference>
<comment type="PTM">
    <text evidence="8">Carboxylation is probably crucial for Mg(2+) binding and, consequently, for the gamma-phosphate positioning of ATP.</text>
</comment>
<keyword evidence="8" id="KW-0963">Cytoplasm</keyword>
<feature type="modified residue" description="N6-carboxylysine" evidence="8">
    <location>
        <position position="219"/>
    </location>
</feature>
<evidence type="ECO:0000256" key="9">
    <source>
        <dbReference type="RuleBase" id="RU004135"/>
    </source>
</evidence>
<comment type="caution">
    <text evidence="13">The sequence shown here is derived from an EMBL/GenBank/DDBJ whole genome shotgun (WGS) entry which is preliminary data.</text>
</comment>
<dbReference type="HAMAP" id="MF_00208">
    <property type="entry name" value="MurE"/>
    <property type="match status" value="1"/>
</dbReference>
<dbReference type="SUPFAM" id="SSF53244">
    <property type="entry name" value="MurD-like peptide ligases, peptide-binding domain"/>
    <property type="match status" value="1"/>
</dbReference>
<proteinExistence type="inferred from homology"/>
<keyword evidence="3 8" id="KW-0132">Cell division</keyword>